<dbReference type="InterPro" id="IPR058352">
    <property type="entry name" value="DUF8039"/>
</dbReference>
<dbReference type="Gramene" id="KOM38104">
    <property type="protein sequence ID" value="KOM38104"/>
    <property type="gene ID" value="LR48_Vigan03g148600"/>
</dbReference>
<dbReference type="Pfam" id="PF26133">
    <property type="entry name" value="DUF8039"/>
    <property type="match status" value="1"/>
</dbReference>
<organism evidence="2 3">
    <name type="scientific">Phaseolus angularis</name>
    <name type="common">Azuki bean</name>
    <name type="synonym">Vigna angularis</name>
    <dbReference type="NCBI Taxonomy" id="3914"/>
    <lineage>
        <taxon>Eukaryota</taxon>
        <taxon>Viridiplantae</taxon>
        <taxon>Streptophyta</taxon>
        <taxon>Embryophyta</taxon>
        <taxon>Tracheophyta</taxon>
        <taxon>Spermatophyta</taxon>
        <taxon>Magnoliopsida</taxon>
        <taxon>eudicotyledons</taxon>
        <taxon>Gunneridae</taxon>
        <taxon>Pentapetalae</taxon>
        <taxon>rosids</taxon>
        <taxon>fabids</taxon>
        <taxon>Fabales</taxon>
        <taxon>Fabaceae</taxon>
        <taxon>Papilionoideae</taxon>
        <taxon>50 kb inversion clade</taxon>
        <taxon>NPAAA clade</taxon>
        <taxon>indigoferoid/millettioid clade</taxon>
        <taxon>Phaseoleae</taxon>
        <taxon>Vigna</taxon>
    </lineage>
</organism>
<evidence type="ECO:0000313" key="3">
    <source>
        <dbReference type="Proteomes" id="UP000053144"/>
    </source>
</evidence>
<proteinExistence type="predicted"/>
<evidence type="ECO:0000313" key="2">
    <source>
        <dbReference type="EMBL" id="KOM38104.1"/>
    </source>
</evidence>
<sequence>MKSPPLLDGREEQRGYDSLYLEEMQVRGHLSLLTWSDKVISGPNADVFRSYLGVLARRSGKGSCSAAGAPGDDMDDTRPCQLYILSDIGTMLVARGTVYETATVVHGVQLAEDEVKVILKYTFLHYSGLFWL</sequence>
<feature type="domain" description="DUF8039" evidence="1">
    <location>
        <begin position="71"/>
        <end position="118"/>
    </location>
</feature>
<accession>A0A0L9U6P3</accession>
<protein>
    <recommendedName>
        <fullName evidence="1">DUF8039 domain-containing protein</fullName>
    </recommendedName>
</protein>
<dbReference type="EMBL" id="CM003373">
    <property type="protein sequence ID" value="KOM38104.1"/>
    <property type="molecule type" value="Genomic_DNA"/>
</dbReference>
<reference evidence="3" key="1">
    <citation type="journal article" date="2015" name="Proc. Natl. Acad. Sci. U.S.A.">
        <title>Genome sequencing of adzuki bean (Vigna angularis) provides insight into high starch and low fat accumulation and domestication.</title>
        <authorList>
            <person name="Yang K."/>
            <person name="Tian Z."/>
            <person name="Chen C."/>
            <person name="Luo L."/>
            <person name="Zhao B."/>
            <person name="Wang Z."/>
            <person name="Yu L."/>
            <person name="Li Y."/>
            <person name="Sun Y."/>
            <person name="Li W."/>
            <person name="Chen Y."/>
            <person name="Li Y."/>
            <person name="Zhang Y."/>
            <person name="Ai D."/>
            <person name="Zhao J."/>
            <person name="Shang C."/>
            <person name="Ma Y."/>
            <person name="Wu B."/>
            <person name="Wang M."/>
            <person name="Gao L."/>
            <person name="Sun D."/>
            <person name="Zhang P."/>
            <person name="Guo F."/>
            <person name="Wang W."/>
            <person name="Li Y."/>
            <person name="Wang J."/>
            <person name="Varshney R.K."/>
            <person name="Wang J."/>
            <person name="Ling H.Q."/>
            <person name="Wan P."/>
        </authorList>
    </citation>
    <scope>NUCLEOTIDE SEQUENCE</scope>
    <source>
        <strain evidence="3">cv. Jingnong 6</strain>
    </source>
</reference>
<evidence type="ECO:0000259" key="1">
    <source>
        <dbReference type="Pfam" id="PF26133"/>
    </source>
</evidence>
<gene>
    <name evidence="2" type="ORF">LR48_Vigan03g148600</name>
</gene>
<dbReference type="Proteomes" id="UP000053144">
    <property type="component" value="Chromosome 3"/>
</dbReference>
<name>A0A0L9U6P3_PHAAN</name>
<dbReference type="AlphaFoldDB" id="A0A0L9U6P3"/>